<evidence type="ECO:0000313" key="1">
    <source>
        <dbReference type="EMBL" id="SVB17499.1"/>
    </source>
</evidence>
<reference evidence="1" key="1">
    <citation type="submission" date="2018-05" db="EMBL/GenBank/DDBJ databases">
        <authorList>
            <person name="Lanie J.A."/>
            <person name="Ng W.-L."/>
            <person name="Kazmierczak K.M."/>
            <person name="Andrzejewski T.M."/>
            <person name="Davidsen T.M."/>
            <person name="Wayne K.J."/>
            <person name="Tettelin H."/>
            <person name="Glass J.I."/>
            <person name="Rusch D."/>
            <person name="Podicherti R."/>
            <person name="Tsui H.-C.T."/>
            <person name="Winkler M.E."/>
        </authorList>
    </citation>
    <scope>NUCLEOTIDE SEQUENCE</scope>
</reference>
<dbReference type="EMBL" id="UINC01031442">
    <property type="protein sequence ID" value="SVB17499.1"/>
    <property type="molecule type" value="Genomic_DNA"/>
</dbReference>
<accession>A0A382BV86</accession>
<protein>
    <submittedName>
        <fullName evidence="1">Uncharacterized protein</fullName>
    </submittedName>
</protein>
<gene>
    <name evidence="1" type="ORF">METZ01_LOCUS170353</name>
</gene>
<organism evidence="1">
    <name type="scientific">marine metagenome</name>
    <dbReference type="NCBI Taxonomy" id="408172"/>
    <lineage>
        <taxon>unclassified sequences</taxon>
        <taxon>metagenomes</taxon>
        <taxon>ecological metagenomes</taxon>
    </lineage>
</organism>
<sequence>VGSLNYRRVMSQQPTDSGVLSPDAESFQRFHTEVLPGRIAAGTGALAHDYLSDKGALAVRTPAGSWTYVPVDGSVRLVEGENSADVVVSVGLEAWLGLASDLDTAPGLLYTDRATVPFGDPLRFMGWEPGLRALFHGLPIFDPEDADLRDVDGSPLDPTRTFPFAQLKATAADAANFLRTAGYLCVSGVFGTDEVDVMLDDAEILADEARPGDMTSWWGRDG</sequence>
<name>A0A382BV86_9ZZZZ</name>
<feature type="non-terminal residue" evidence="1">
    <location>
        <position position="1"/>
    </location>
</feature>
<proteinExistence type="predicted"/>
<dbReference type="AlphaFoldDB" id="A0A382BV86"/>
<feature type="non-terminal residue" evidence="1">
    <location>
        <position position="222"/>
    </location>
</feature>